<protein>
    <submittedName>
        <fullName evidence="2">Uncharacterized protein</fullName>
    </submittedName>
</protein>
<sequence length="117" mass="11925">MVFSPRRGGELGGPAGRLQQRGDATGRRASRGPGRPVRAVLPEGGLEARGPFSTRPGRRRAAARRGIPRGPGRDVITGPPRPISPWCGACPGAGRAGPGLLIDAEKVYGLAGEGGLG</sequence>
<comment type="caution">
    <text evidence="2">The sequence shown here is derived from an EMBL/GenBank/DDBJ whole genome shotgun (WGS) entry which is preliminary data.</text>
</comment>
<evidence type="ECO:0000256" key="1">
    <source>
        <dbReference type="SAM" id="MobiDB-lite"/>
    </source>
</evidence>
<evidence type="ECO:0000313" key="3">
    <source>
        <dbReference type="Proteomes" id="UP000886998"/>
    </source>
</evidence>
<feature type="region of interest" description="Disordered" evidence="1">
    <location>
        <begin position="1"/>
        <end position="81"/>
    </location>
</feature>
<gene>
    <name evidence="2" type="ORF">TNIN_500361</name>
</gene>
<keyword evidence="3" id="KW-1185">Reference proteome</keyword>
<accession>A0A8X6XGP6</accession>
<organism evidence="2 3">
    <name type="scientific">Trichonephila inaurata madagascariensis</name>
    <dbReference type="NCBI Taxonomy" id="2747483"/>
    <lineage>
        <taxon>Eukaryota</taxon>
        <taxon>Metazoa</taxon>
        <taxon>Ecdysozoa</taxon>
        <taxon>Arthropoda</taxon>
        <taxon>Chelicerata</taxon>
        <taxon>Arachnida</taxon>
        <taxon>Araneae</taxon>
        <taxon>Araneomorphae</taxon>
        <taxon>Entelegynae</taxon>
        <taxon>Araneoidea</taxon>
        <taxon>Nephilidae</taxon>
        <taxon>Trichonephila</taxon>
        <taxon>Trichonephila inaurata</taxon>
    </lineage>
</organism>
<dbReference type="Proteomes" id="UP000886998">
    <property type="component" value="Unassembled WGS sequence"/>
</dbReference>
<evidence type="ECO:0000313" key="2">
    <source>
        <dbReference type="EMBL" id="GFY52963.1"/>
    </source>
</evidence>
<proteinExistence type="predicted"/>
<name>A0A8X6XGP6_9ARAC</name>
<dbReference type="AlphaFoldDB" id="A0A8X6XGP6"/>
<reference evidence="2" key="1">
    <citation type="submission" date="2020-08" db="EMBL/GenBank/DDBJ databases">
        <title>Multicomponent nature underlies the extraordinary mechanical properties of spider dragline silk.</title>
        <authorList>
            <person name="Kono N."/>
            <person name="Nakamura H."/>
            <person name="Mori M."/>
            <person name="Yoshida Y."/>
            <person name="Ohtoshi R."/>
            <person name="Malay A.D."/>
            <person name="Moran D.A.P."/>
            <person name="Tomita M."/>
            <person name="Numata K."/>
            <person name="Arakawa K."/>
        </authorList>
    </citation>
    <scope>NUCLEOTIDE SEQUENCE</scope>
</reference>
<dbReference type="EMBL" id="BMAV01008988">
    <property type="protein sequence ID" value="GFY52963.1"/>
    <property type="molecule type" value="Genomic_DNA"/>
</dbReference>
<feature type="compositionally biased region" description="Basic residues" evidence="1">
    <location>
        <begin position="56"/>
        <end position="67"/>
    </location>
</feature>